<proteinExistence type="predicted"/>
<reference evidence="1 2" key="1">
    <citation type="submission" date="2017-06" db="EMBL/GenBank/DDBJ databases">
        <authorList>
            <person name="Kim H.J."/>
            <person name="Triplett B.A."/>
        </authorList>
    </citation>
    <scope>NUCLEOTIDE SEQUENCE [LARGE SCALE GENOMIC DNA]</scope>
    <source>
        <strain evidence="1 2">DSM 25597</strain>
    </source>
</reference>
<dbReference type="RefSeq" id="WP_089374063.1">
    <property type="nucleotide sequence ID" value="NZ_BMEP01000004.1"/>
</dbReference>
<evidence type="ECO:0000313" key="1">
    <source>
        <dbReference type="EMBL" id="SNS40205.1"/>
    </source>
</evidence>
<protein>
    <recommendedName>
        <fullName evidence="3">DUF2958 domain-containing protein</fullName>
    </recommendedName>
</protein>
<evidence type="ECO:0000313" key="2">
    <source>
        <dbReference type="Proteomes" id="UP000198379"/>
    </source>
</evidence>
<accession>A0A239E668</accession>
<organism evidence="1 2">
    <name type="scientific">Dokdonia pacifica</name>
    <dbReference type="NCBI Taxonomy" id="1627892"/>
    <lineage>
        <taxon>Bacteria</taxon>
        <taxon>Pseudomonadati</taxon>
        <taxon>Bacteroidota</taxon>
        <taxon>Flavobacteriia</taxon>
        <taxon>Flavobacteriales</taxon>
        <taxon>Flavobacteriaceae</taxon>
        <taxon>Dokdonia</taxon>
    </lineage>
</organism>
<name>A0A239E668_9FLAO</name>
<dbReference type="EMBL" id="FZNY01000014">
    <property type="protein sequence ID" value="SNS40205.1"/>
    <property type="molecule type" value="Genomic_DNA"/>
</dbReference>
<sequence length="119" mass="13895">MKLITEELIARFKEVGDQSEMENPIIIAKFFDPVGSATWYATEYDAETNVCFGYVTGLAYDEWGTFSITEMEAIQRPFGLSIERDIYFKEIPFSDLTQKSRMAELKKNKDEKQRDELER</sequence>
<dbReference type="AlphaFoldDB" id="A0A239E668"/>
<dbReference type="Pfam" id="PF11171">
    <property type="entry name" value="DUF2958"/>
    <property type="match status" value="1"/>
</dbReference>
<dbReference type="OrthoDB" id="1070337at2"/>
<keyword evidence="2" id="KW-1185">Reference proteome</keyword>
<dbReference type="Proteomes" id="UP000198379">
    <property type="component" value="Unassembled WGS sequence"/>
</dbReference>
<evidence type="ECO:0008006" key="3">
    <source>
        <dbReference type="Google" id="ProtNLM"/>
    </source>
</evidence>
<dbReference type="InterPro" id="IPR021341">
    <property type="entry name" value="DUF2958"/>
</dbReference>
<gene>
    <name evidence="1" type="ORF">SAMN06265376_11428</name>
</gene>